<dbReference type="Proteomes" id="UP000252139">
    <property type="component" value="Unassembled WGS sequence"/>
</dbReference>
<sequence length="165" mass="18734">MFNYQVIWPLFELAAKGTGMKFIAGEKELSASEELCSDDAIIEVDSLEICVLETSGKFQLKDKARFGYDHVKGAFVALSMLRKIFKKYCYAKKSTAKQLKIYFVHARANDKLHQWSFEAPSYDIQLMERVSLSKLPMAAKEAASTLTLGNFAWKLKLAEDDEDTK</sequence>
<dbReference type="AlphaFoldDB" id="A0A367JS81"/>
<comment type="caution">
    <text evidence="1">The sequence shown here is derived from an EMBL/GenBank/DDBJ whole genome shotgun (WGS) entry which is preliminary data.</text>
</comment>
<evidence type="ECO:0000313" key="2">
    <source>
        <dbReference type="Proteomes" id="UP000252139"/>
    </source>
</evidence>
<name>A0A367JS81_RHIAZ</name>
<dbReference type="OrthoDB" id="2425129at2759"/>
<gene>
    <name evidence="1" type="ORF">CU097_012268</name>
</gene>
<accession>A0A367JS81</accession>
<reference evidence="1 2" key="1">
    <citation type="journal article" date="2018" name="G3 (Bethesda)">
        <title>Phylogenetic and Phylogenomic Definition of Rhizopus Species.</title>
        <authorList>
            <person name="Gryganskyi A.P."/>
            <person name="Golan J."/>
            <person name="Dolatabadi S."/>
            <person name="Mondo S."/>
            <person name="Robb S."/>
            <person name="Idnurm A."/>
            <person name="Muszewska A."/>
            <person name="Steczkiewicz K."/>
            <person name="Masonjones S."/>
            <person name="Liao H.L."/>
            <person name="Gajdeczka M.T."/>
            <person name="Anike F."/>
            <person name="Vuek A."/>
            <person name="Anishchenko I.M."/>
            <person name="Voigt K."/>
            <person name="de Hoog G.S."/>
            <person name="Smith M.E."/>
            <person name="Heitman J."/>
            <person name="Vilgalys R."/>
            <person name="Stajich J.E."/>
        </authorList>
    </citation>
    <scope>NUCLEOTIDE SEQUENCE [LARGE SCALE GENOMIC DNA]</scope>
    <source>
        <strain evidence="1 2">CBS 357.93</strain>
    </source>
</reference>
<evidence type="ECO:0000313" key="1">
    <source>
        <dbReference type="EMBL" id="RCH92797.1"/>
    </source>
</evidence>
<dbReference type="EMBL" id="PJQL01000778">
    <property type="protein sequence ID" value="RCH92797.1"/>
    <property type="molecule type" value="Genomic_DNA"/>
</dbReference>
<keyword evidence="2" id="KW-1185">Reference proteome</keyword>
<protein>
    <submittedName>
        <fullName evidence="1">Uncharacterized protein</fullName>
    </submittedName>
</protein>
<organism evidence="1 2">
    <name type="scientific">Rhizopus azygosporus</name>
    <name type="common">Rhizopus microsporus var. azygosporus</name>
    <dbReference type="NCBI Taxonomy" id="86630"/>
    <lineage>
        <taxon>Eukaryota</taxon>
        <taxon>Fungi</taxon>
        <taxon>Fungi incertae sedis</taxon>
        <taxon>Mucoromycota</taxon>
        <taxon>Mucoromycotina</taxon>
        <taxon>Mucoromycetes</taxon>
        <taxon>Mucorales</taxon>
        <taxon>Mucorineae</taxon>
        <taxon>Rhizopodaceae</taxon>
        <taxon>Rhizopus</taxon>
    </lineage>
</organism>
<proteinExistence type="predicted"/>